<organism evidence="3 4">
    <name type="scientific">Gulo gulo</name>
    <name type="common">Wolverine</name>
    <name type="synonym">Gluton</name>
    <dbReference type="NCBI Taxonomy" id="48420"/>
    <lineage>
        <taxon>Eukaryota</taxon>
        <taxon>Metazoa</taxon>
        <taxon>Chordata</taxon>
        <taxon>Craniata</taxon>
        <taxon>Vertebrata</taxon>
        <taxon>Euteleostomi</taxon>
        <taxon>Mammalia</taxon>
        <taxon>Eutheria</taxon>
        <taxon>Laurasiatheria</taxon>
        <taxon>Carnivora</taxon>
        <taxon>Caniformia</taxon>
        <taxon>Musteloidea</taxon>
        <taxon>Mustelidae</taxon>
        <taxon>Guloninae</taxon>
        <taxon>Gulo</taxon>
    </lineage>
</organism>
<dbReference type="SUPFAM" id="SSF47473">
    <property type="entry name" value="EF-hand"/>
    <property type="match status" value="1"/>
</dbReference>
<dbReference type="GO" id="GO:0097225">
    <property type="term" value="C:sperm midpiece"/>
    <property type="evidence" value="ECO:0007669"/>
    <property type="project" value="TreeGrafter"/>
</dbReference>
<feature type="region of interest" description="Disordered" evidence="1">
    <location>
        <begin position="1092"/>
        <end position="1112"/>
    </location>
</feature>
<dbReference type="Pfam" id="PF24082">
    <property type="entry name" value="SPEF2_C"/>
    <property type="match status" value="1"/>
</dbReference>
<feature type="region of interest" description="Disordered" evidence="1">
    <location>
        <begin position="305"/>
        <end position="409"/>
    </location>
</feature>
<feature type="domain" description="SPEF2 C-terminal" evidence="2">
    <location>
        <begin position="863"/>
        <end position="1058"/>
    </location>
</feature>
<feature type="compositionally biased region" description="Basic and acidic residues" evidence="1">
    <location>
        <begin position="305"/>
        <end position="323"/>
    </location>
</feature>
<dbReference type="PANTHER" id="PTHR14919:SF0">
    <property type="entry name" value="SPERM FLAGELLAR PROTEIN 2"/>
    <property type="match status" value="1"/>
</dbReference>
<dbReference type="SUPFAM" id="SSF52540">
    <property type="entry name" value="P-loop containing nucleoside triphosphate hydrolases"/>
    <property type="match status" value="1"/>
</dbReference>
<evidence type="ECO:0000313" key="4">
    <source>
        <dbReference type="Proteomes" id="UP000269945"/>
    </source>
</evidence>
<evidence type="ECO:0000313" key="3">
    <source>
        <dbReference type="EMBL" id="VCW88292.1"/>
    </source>
</evidence>
<dbReference type="GO" id="GO:0007288">
    <property type="term" value="P:sperm axoneme assembly"/>
    <property type="evidence" value="ECO:0007669"/>
    <property type="project" value="TreeGrafter"/>
</dbReference>
<dbReference type="Proteomes" id="UP000269945">
    <property type="component" value="Unassembled WGS sequence"/>
</dbReference>
<dbReference type="PANTHER" id="PTHR14919">
    <property type="entry name" value="KPL2-RELATED"/>
    <property type="match status" value="1"/>
</dbReference>
<feature type="region of interest" description="Disordered" evidence="1">
    <location>
        <begin position="1199"/>
        <end position="1219"/>
    </location>
</feature>
<feature type="compositionally biased region" description="Basic and acidic residues" evidence="1">
    <location>
        <begin position="1098"/>
        <end position="1107"/>
    </location>
</feature>
<protein>
    <recommendedName>
        <fullName evidence="2">SPEF2 C-terminal domain-containing protein</fullName>
    </recommendedName>
</protein>
<reference evidence="3 4" key="1">
    <citation type="submission" date="2018-10" db="EMBL/GenBank/DDBJ databases">
        <authorList>
            <person name="Ekblom R."/>
            <person name="Jareborg N."/>
        </authorList>
    </citation>
    <scope>NUCLEOTIDE SEQUENCE [LARGE SCALE GENOMIC DNA]</scope>
    <source>
        <tissue evidence="3">Muscle</tissue>
    </source>
</reference>
<comment type="caution">
    <text evidence="3">The sequence shown here is derived from an EMBL/GenBank/DDBJ whole genome shotgun (WGS) entry which is preliminary data.</text>
</comment>
<dbReference type="Gene3D" id="3.40.50.300">
    <property type="entry name" value="P-loop containing nucleotide triphosphate hydrolases"/>
    <property type="match status" value="1"/>
</dbReference>
<gene>
    <name evidence="3" type="ORF">BN2614_LOCUS2</name>
</gene>
<feature type="non-terminal residue" evidence="3">
    <location>
        <position position="1"/>
    </location>
</feature>
<keyword evidence="4" id="KW-1185">Reference proteome</keyword>
<dbReference type="InterPro" id="IPR027417">
    <property type="entry name" value="P-loop_NTPase"/>
</dbReference>
<sequence>DFPIQILSIDTLVQEAIKAFHDKEKISEALPTEKEAEEKTLPVLQEKSKEIQDLQNVSSPYPVSEDALPKTEGKTVLSTETNKTTKVEEVKSSDSFSELTVRARLGAKSEMLLKKGKSISDMLLVNILVNAINEIPVDQGWVLDGFPMTLNQAKLLEEALTGCNREVLELEEKKAQISTLAIDPTASKEVPSPPSALDFVMLLDISDNSSLDRMNDSMAEGFSSETSHGDISQHVTAENQATDEDQNLRDQIQHRIIGFLDNWPLLEQWFTEPENILIKINAEVDKESLCHKVKEMFTTEITKKENKVKKKLEEKEAEKKEEVPLAEPPPPPPEPEKEKETHSKTPPAKGKPPSESLHGKQESLQEGKGKKGSPKGKSPGGKGSVKKSPADSTDVSPVPVVPPPPKPGPEEWVYVDEPIPEEIPSFLVPYWELIENSYINSIKTVLRHLREEQHSVISYLYEIRTNFQHFLRRPDHKQDFVSQWQADFNALPDDLWDDEETKSELHQRVNDLRDRLWDICDARKEEAEQERQDIINESWLQDSIVIKMNHFFSLMQAELNRFQDTKRLLQDYYRGMEGKIPINDIKRFTQVPLVQLDNREILESQLRIPLISRISISPDSTMSKPKTKAILKGKIDYSLENVEANFEADEKLLMDTWQQASLAISHMVAAEIHQRLMEEEKENLPTDTKEKSPQMGTHKKVKKEPPKKKKTDKKEKGKSPPMAEVTPVTVTAEEIAQMEKRKELMLKIKEEHLAALQFEEIATQFRLELIKTKALAFLEDLVTKVVDVYKLLEKWLGERYLNEMASVEKLTEVARYHIETSKKIQNELYLSQEDFFINGDVKVFPDPPPPVRPPPVEKEENGTLTIEQLDSLRDQFLDIAPKGIIGQKAFTDILLDLVTLNLGTNNLPSSWMHLTQPELQELTSSLIVNSEFVDWRKFLLVISMPWIIPMEEELLETLQRFKAVDEEQLGTITFEQYMQAGLWFTRDEDTKIPENPLEPLPFNRQEHLIEFFFRLFADHEKDPPQLDYTQMLLYFACHPDAVEGVYRALSVATGTHVFQPIKTPPIIVEKTFSLTDMSPVEEHPELEGNFVNEEGELREDREGKEENPENANTEKISMERLLRVFQGGKEVQDPNRFASHLQTENAYSENFIKVFQDLGAKNLEPVEVAVLLKHPFIEDLISNYSDYKIPDIKTILQRSEHVQGSDGERSPSRLTEEKK</sequence>
<feature type="region of interest" description="Disordered" evidence="1">
    <location>
        <begin position="680"/>
        <end position="723"/>
    </location>
</feature>
<feature type="compositionally biased region" description="Basic and acidic residues" evidence="1">
    <location>
        <begin position="334"/>
        <end position="343"/>
    </location>
</feature>
<dbReference type="GO" id="GO:0002177">
    <property type="term" value="C:manchette"/>
    <property type="evidence" value="ECO:0007669"/>
    <property type="project" value="TreeGrafter"/>
</dbReference>
<name>A0A9X9Q176_GULGU</name>
<feature type="compositionally biased region" description="Basic and acidic residues" evidence="1">
    <location>
        <begin position="680"/>
        <end position="692"/>
    </location>
</feature>
<feature type="compositionally biased region" description="Basic and acidic residues" evidence="1">
    <location>
        <begin position="357"/>
        <end position="369"/>
    </location>
</feature>
<dbReference type="InterPro" id="IPR056199">
    <property type="entry name" value="SPEF2_C"/>
</dbReference>
<dbReference type="Pfam" id="PF00406">
    <property type="entry name" value="ADK"/>
    <property type="match status" value="1"/>
</dbReference>
<dbReference type="AlphaFoldDB" id="A0A9X9Q176"/>
<evidence type="ECO:0000256" key="1">
    <source>
        <dbReference type="SAM" id="MobiDB-lite"/>
    </source>
</evidence>
<feature type="compositionally biased region" description="Basic residues" evidence="1">
    <location>
        <begin position="697"/>
        <end position="711"/>
    </location>
</feature>
<dbReference type="InterPro" id="IPR052634">
    <property type="entry name" value="Sperm_flagellar-bone_growth"/>
</dbReference>
<dbReference type="EMBL" id="CYRY02016091">
    <property type="protein sequence ID" value="VCW88292.1"/>
    <property type="molecule type" value="Genomic_DNA"/>
</dbReference>
<proteinExistence type="predicted"/>
<accession>A0A9X9Q176</accession>
<evidence type="ECO:0000259" key="2">
    <source>
        <dbReference type="Pfam" id="PF24082"/>
    </source>
</evidence>
<dbReference type="InterPro" id="IPR011992">
    <property type="entry name" value="EF-hand-dom_pair"/>
</dbReference>